<feature type="region of interest" description="Disordered" evidence="1">
    <location>
        <begin position="1"/>
        <end position="40"/>
    </location>
</feature>
<reference evidence="2" key="1">
    <citation type="submission" date="2014-05" db="EMBL/GenBank/DDBJ databases">
        <title>The transcriptome of the halophilic microalga Tetraselmis sp. GSL018 isolated from the Great Salt Lake, Utah.</title>
        <authorList>
            <person name="Jinkerson R.E."/>
            <person name="D'Adamo S."/>
            <person name="Posewitz M.C."/>
        </authorList>
    </citation>
    <scope>NUCLEOTIDE SEQUENCE</scope>
    <source>
        <strain evidence="2">GSL018</strain>
    </source>
</reference>
<protein>
    <submittedName>
        <fullName evidence="2">Uncharacterized protein</fullName>
    </submittedName>
</protein>
<dbReference type="EMBL" id="GBEZ01010284">
    <property type="protein sequence ID" value="JAC75376.1"/>
    <property type="molecule type" value="Transcribed_RNA"/>
</dbReference>
<evidence type="ECO:0000313" key="2">
    <source>
        <dbReference type="EMBL" id="JAC75376.1"/>
    </source>
</evidence>
<organism evidence="2">
    <name type="scientific">Tetraselmis sp. GSL018</name>
    <dbReference type="NCBI Taxonomy" id="582737"/>
    <lineage>
        <taxon>Eukaryota</taxon>
        <taxon>Viridiplantae</taxon>
        <taxon>Chlorophyta</taxon>
        <taxon>core chlorophytes</taxon>
        <taxon>Chlorodendrophyceae</taxon>
        <taxon>Chlorodendrales</taxon>
        <taxon>Chlorodendraceae</taxon>
        <taxon>Tetraselmis</taxon>
    </lineage>
</organism>
<name>A0A061RXS4_9CHLO</name>
<sequence length="40" mass="4614">MQKYRAAHRRRSAKVRSMLSGQRAEKGRGGEGGQKWKEQL</sequence>
<evidence type="ECO:0000256" key="1">
    <source>
        <dbReference type="SAM" id="MobiDB-lite"/>
    </source>
</evidence>
<feature type="compositionally biased region" description="Basic and acidic residues" evidence="1">
    <location>
        <begin position="23"/>
        <end position="40"/>
    </location>
</feature>
<gene>
    <name evidence="2" type="ORF">TSPGSL018_23282</name>
</gene>
<dbReference type="AlphaFoldDB" id="A0A061RXS4"/>
<accession>A0A061RXS4</accession>
<proteinExistence type="predicted"/>
<feature type="compositionally biased region" description="Basic residues" evidence="1">
    <location>
        <begin position="1"/>
        <end position="14"/>
    </location>
</feature>
<feature type="non-terminal residue" evidence="2">
    <location>
        <position position="40"/>
    </location>
</feature>